<gene>
    <name evidence="3" type="ORF">GSTUAT00001062001</name>
</gene>
<feature type="compositionally biased region" description="Basic residues" evidence="2">
    <location>
        <begin position="49"/>
        <end position="68"/>
    </location>
</feature>
<feature type="compositionally biased region" description="Basic and acidic residues" evidence="2">
    <location>
        <begin position="144"/>
        <end position="167"/>
    </location>
</feature>
<dbReference type="AlphaFoldDB" id="A0A292Q7W1"/>
<feature type="compositionally biased region" description="Basic and acidic residues" evidence="2">
    <location>
        <begin position="33"/>
        <end position="48"/>
    </location>
</feature>
<accession>A0A292Q7W1</accession>
<feature type="coiled-coil region" evidence="1">
    <location>
        <begin position="331"/>
        <end position="362"/>
    </location>
</feature>
<organism evidence="3 4">
    <name type="scientific">Tuber aestivum</name>
    <name type="common">summer truffle</name>
    <dbReference type="NCBI Taxonomy" id="59557"/>
    <lineage>
        <taxon>Eukaryota</taxon>
        <taxon>Fungi</taxon>
        <taxon>Dikarya</taxon>
        <taxon>Ascomycota</taxon>
        <taxon>Pezizomycotina</taxon>
        <taxon>Pezizomycetes</taxon>
        <taxon>Pezizales</taxon>
        <taxon>Tuberaceae</taxon>
        <taxon>Tuber</taxon>
    </lineage>
</organism>
<protein>
    <submittedName>
        <fullName evidence="3">Uncharacterized protein</fullName>
    </submittedName>
</protein>
<feature type="compositionally biased region" description="Basic and acidic residues" evidence="2">
    <location>
        <begin position="174"/>
        <end position="187"/>
    </location>
</feature>
<feature type="compositionally biased region" description="Acidic residues" evidence="2">
    <location>
        <begin position="188"/>
        <end position="200"/>
    </location>
</feature>
<evidence type="ECO:0000256" key="2">
    <source>
        <dbReference type="SAM" id="MobiDB-lite"/>
    </source>
</evidence>
<dbReference type="InterPro" id="IPR044688">
    <property type="entry name" value="SCI-1-like"/>
</dbReference>
<feature type="region of interest" description="Disordered" evidence="2">
    <location>
        <begin position="1"/>
        <end position="78"/>
    </location>
</feature>
<dbReference type="PANTHER" id="PTHR34117">
    <property type="entry name" value="STYLE CELL-CYCLE INHIBITOR 1"/>
    <property type="match status" value="1"/>
</dbReference>
<feature type="region of interest" description="Disordered" evidence="2">
    <location>
        <begin position="287"/>
        <end position="321"/>
    </location>
</feature>
<keyword evidence="4" id="KW-1185">Reference proteome</keyword>
<keyword evidence="1" id="KW-0175">Coiled coil</keyword>
<evidence type="ECO:0000256" key="1">
    <source>
        <dbReference type="SAM" id="Coils"/>
    </source>
</evidence>
<feature type="region of interest" description="Disordered" evidence="2">
    <location>
        <begin position="144"/>
        <end position="228"/>
    </location>
</feature>
<proteinExistence type="predicted"/>
<sequence>MEDPCRSGSRRSHLSRNHTLSPHNSSSRHSRHRDRDSDSSSNSRDHHSHERHSRHHHRRRHRRHKRTRSPSPVIVRPLNAPRISRHDFEFHKDVFADYLDIQKGLVLSELDRAEAKGRFKRFVTHYNHGELARGWYVRIVNRKASDSSKVPEEQQSNLRKDAGSTRPEKKKRRMDTPQSEKSESKEENESENGESSEEEIVGPLLPGQQPSKRFRARGPTIPSKEDLDLQKELLREDQTLQHLDLRYTRKQERKLEKERLEELVPRAAAGTHERKLEKKTELNAKMKSFREKSPDLEVNEETLMGSGGTDGFKQRKAAIERKKNDREIRKEELLRARIAEREERLQQHRDKEERTMAMLKQLASRFNN</sequence>
<dbReference type="EMBL" id="LN890955">
    <property type="protein sequence ID" value="CUS14777.1"/>
    <property type="molecule type" value="Genomic_DNA"/>
</dbReference>
<evidence type="ECO:0000313" key="4">
    <source>
        <dbReference type="Proteomes" id="UP001412239"/>
    </source>
</evidence>
<name>A0A292Q7W1_9PEZI</name>
<evidence type="ECO:0000313" key="3">
    <source>
        <dbReference type="EMBL" id="CUS14777.1"/>
    </source>
</evidence>
<reference evidence="3" key="1">
    <citation type="submission" date="2015-10" db="EMBL/GenBank/DDBJ databases">
        <authorList>
            <person name="Regsiter A."/>
            <person name="william w."/>
        </authorList>
    </citation>
    <scope>NUCLEOTIDE SEQUENCE</scope>
    <source>
        <strain evidence="3">Montdore</strain>
    </source>
</reference>
<dbReference type="Proteomes" id="UP001412239">
    <property type="component" value="Unassembled WGS sequence"/>
</dbReference>
<dbReference type="PANTHER" id="PTHR34117:SF1">
    <property type="entry name" value="STYLE CELL-CYCLE INHIBITOR 1"/>
    <property type="match status" value="1"/>
</dbReference>